<dbReference type="GO" id="GO:0006506">
    <property type="term" value="P:GPI anchor biosynthetic process"/>
    <property type="evidence" value="ECO:0007669"/>
    <property type="project" value="UniProtKB-KW"/>
</dbReference>
<comment type="function">
    <text evidence="11">Mannosyltransferase involved in glycosylphosphatidylinositol-anchor biosynthesis. Transfers the third mannose to Man2-GlcN-acyl-PI during GPI precursor assembly.</text>
</comment>
<feature type="transmembrane region" description="Helical" evidence="12">
    <location>
        <begin position="357"/>
        <end position="375"/>
    </location>
</feature>
<keyword evidence="7 12" id="KW-0812">Transmembrane</keyword>
<keyword evidence="8 12" id="KW-0256">Endoplasmic reticulum</keyword>
<keyword evidence="5 12" id="KW-0328">Glycosyltransferase</keyword>
<dbReference type="PANTHER" id="PTHR22760:SF4">
    <property type="entry name" value="GPI MANNOSYLTRANSFERASE 3"/>
    <property type="match status" value="1"/>
</dbReference>
<feature type="transmembrane region" description="Helical" evidence="12">
    <location>
        <begin position="296"/>
        <end position="315"/>
    </location>
</feature>
<evidence type="ECO:0000256" key="12">
    <source>
        <dbReference type="RuleBase" id="RU363075"/>
    </source>
</evidence>
<evidence type="ECO:0000256" key="1">
    <source>
        <dbReference type="ARBA" id="ARBA00004477"/>
    </source>
</evidence>
<keyword evidence="9 12" id="KW-1133">Transmembrane helix</keyword>
<accession>A0AAN7TPF4</accession>
<evidence type="ECO:0000256" key="7">
    <source>
        <dbReference type="ARBA" id="ARBA00022692"/>
    </source>
</evidence>
<comment type="pathway">
    <text evidence="2">Glycolipid biosynthesis; glycosylphosphatidylinositol-anchor biosynthesis.</text>
</comment>
<evidence type="ECO:0000256" key="6">
    <source>
        <dbReference type="ARBA" id="ARBA00022679"/>
    </source>
</evidence>
<reference evidence="13" key="1">
    <citation type="submission" date="2023-08" db="EMBL/GenBank/DDBJ databases">
        <title>Black Yeasts Isolated from many extreme environments.</title>
        <authorList>
            <person name="Coleine C."/>
            <person name="Stajich J.E."/>
            <person name="Selbmann L."/>
        </authorList>
    </citation>
    <scope>NUCLEOTIDE SEQUENCE</scope>
    <source>
        <strain evidence="13">CCFEE 5401</strain>
    </source>
</reference>
<feature type="transmembrane region" description="Helical" evidence="12">
    <location>
        <begin position="25"/>
        <end position="46"/>
    </location>
</feature>
<comment type="similarity">
    <text evidence="3">Belongs to the glycosyltransferase 22 family. PIGB subfamily.</text>
</comment>
<dbReference type="Proteomes" id="UP001310890">
    <property type="component" value="Unassembled WGS sequence"/>
</dbReference>
<evidence type="ECO:0000313" key="13">
    <source>
        <dbReference type="EMBL" id="KAK5110751.1"/>
    </source>
</evidence>
<evidence type="ECO:0000256" key="3">
    <source>
        <dbReference type="ARBA" id="ARBA00006065"/>
    </source>
</evidence>
<evidence type="ECO:0000256" key="9">
    <source>
        <dbReference type="ARBA" id="ARBA00022989"/>
    </source>
</evidence>
<comment type="caution">
    <text evidence="13">The sequence shown here is derived from an EMBL/GenBank/DDBJ whole genome shotgun (WGS) entry which is preliminary data.</text>
</comment>
<evidence type="ECO:0000256" key="10">
    <source>
        <dbReference type="ARBA" id="ARBA00023136"/>
    </source>
</evidence>
<keyword evidence="4" id="KW-0337">GPI-anchor biosynthesis</keyword>
<protein>
    <recommendedName>
        <fullName evidence="12">Mannosyltransferase</fullName>
        <ecNumber evidence="12">2.4.1.-</ecNumber>
    </recommendedName>
</protein>
<evidence type="ECO:0000256" key="11">
    <source>
        <dbReference type="ARBA" id="ARBA00024708"/>
    </source>
</evidence>
<comment type="subcellular location">
    <subcellularLocation>
        <location evidence="1 12">Endoplasmic reticulum membrane</location>
        <topology evidence="1 12">Multi-pass membrane protein</topology>
    </subcellularLocation>
</comment>
<name>A0AAN7TPF4_9PEZI</name>
<evidence type="ECO:0000256" key="2">
    <source>
        <dbReference type="ARBA" id="ARBA00004687"/>
    </source>
</evidence>
<dbReference type="Pfam" id="PF03901">
    <property type="entry name" value="Glyco_transf_22"/>
    <property type="match status" value="1"/>
</dbReference>
<gene>
    <name evidence="13" type="ORF">LTR62_005628</name>
</gene>
<dbReference type="EC" id="2.4.1.-" evidence="12"/>
<feature type="transmembrane region" description="Helical" evidence="12">
    <location>
        <begin position="395"/>
        <end position="411"/>
    </location>
</feature>
<feature type="transmembrane region" description="Helical" evidence="12">
    <location>
        <begin position="327"/>
        <end position="345"/>
    </location>
</feature>
<dbReference type="AlphaFoldDB" id="A0AAN7TPF4"/>
<evidence type="ECO:0000256" key="8">
    <source>
        <dbReference type="ARBA" id="ARBA00022824"/>
    </source>
</evidence>
<evidence type="ECO:0000313" key="14">
    <source>
        <dbReference type="Proteomes" id="UP001310890"/>
    </source>
</evidence>
<dbReference type="GO" id="GO:0005789">
    <property type="term" value="C:endoplasmic reticulum membrane"/>
    <property type="evidence" value="ECO:0007669"/>
    <property type="project" value="UniProtKB-SubCell"/>
</dbReference>
<proteinExistence type="inferred from homology"/>
<keyword evidence="6" id="KW-0808">Transferase</keyword>
<sequence>MANVSRVQRPQPPPAISRVLSVPQLSYLATYVFLTLLLLRLLNAFVTRTFFQPDEYFQSLEPAWQLAFGSDSGAWITWEWRDALRSSIHPILLAGVYRMADGLSKLLPESPDRRALMLIAAPKIAQTVIAAVGDFFTWRLGCEVYGPKHLAAYATLALTAFSPWQFYCSTRTFSNSLETTLTVVALYLWPWKWAVQPEVPTQQAKQTLPSKHIDLDVKAMFGKVKSFLMDDDPIDATTTAQTAVNEKSPDDVPESLYDALYIAAVACILRPTNVIIWATIAGTVLYRYGSASRAILLAKAALVSGTFVLAISVAMDRAYYGHYVVPPVKFLYVNVVSAIAGFYGINRIDYYFTEGLPLLLTTAFPFVIAGMYQSFRQEKQDKPSLEGYEERQTRFVMVVTVLATVLTMTTIGHKEMRFIYPLLPILHVLAAKPFAAFFATVPANKLKLGVLLLMLTANIYIATYMTTIHQRGVVDVIHYLREQQETRLLPHFHEYADQLDLLASPNITVGFLMPCHSTPWRSHFVHEEIKAWALTCEPPLNLSVEQRLIYKDEGDIFYNHPAAWIEENLRSRDAILLAPRGGEGKGQVQARQGDAGKRAWPEFLVFFEQLAPVMGAVLEGTKYRECWRGFNTHWHDDERRKGDVVVWCMR</sequence>
<feature type="transmembrane region" description="Helical" evidence="12">
    <location>
        <begin position="418"/>
        <end position="440"/>
    </location>
</feature>
<dbReference type="EMBL" id="JAVRRL010000046">
    <property type="protein sequence ID" value="KAK5110751.1"/>
    <property type="molecule type" value="Genomic_DNA"/>
</dbReference>
<feature type="transmembrane region" description="Helical" evidence="12">
    <location>
        <begin position="446"/>
        <end position="465"/>
    </location>
</feature>
<keyword evidence="10 12" id="KW-0472">Membrane</keyword>
<dbReference type="PANTHER" id="PTHR22760">
    <property type="entry name" value="GLYCOSYLTRANSFERASE"/>
    <property type="match status" value="1"/>
</dbReference>
<feature type="transmembrane region" description="Helical" evidence="12">
    <location>
        <begin position="259"/>
        <end position="284"/>
    </location>
</feature>
<organism evidence="13 14">
    <name type="scientific">Meristemomyces frigidus</name>
    <dbReference type="NCBI Taxonomy" id="1508187"/>
    <lineage>
        <taxon>Eukaryota</taxon>
        <taxon>Fungi</taxon>
        <taxon>Dikarya</taxon>
        <taxon>Ascomycota</taxon>
        <taxon>Pezizomycotina</taxon>
        <taxon>Dothideomycetes</taxon>
        <taxon>Dothideomycetidae</taxon>
        <taxon>Mycosphaerellales</taxon>
        <taxon>Teratosphaeriaceae</taxon>
        <taxon>Meristemomyces</taxon>
    </lineage>
</organism>
<dbReference type="GO" id="GO:0000026">
    <property type="term" value="F:alpha-1,2-mannosyltransferase activity"/>
    <property type="evidence" value="ECO:0007669"/>
    <property type="project" value="TreeGrafter"/>
</dbReference>
<dbReference type="InterPro" id="IPR005599">
    <property type="entry name" value="GPI_mannosylTrfase"/>
</dbReference>
<evidence type="ECO:0000256" key="5">
    <source>
        <dbReference type="ARBA" id="ARBA00022676"/>
    </source>
</evidence>
<evidence type="ECO:0000256" key="4">
    <source>
        <dbReference type="ARBA" id="ARBA00022502"/>
    </source>
</evidence>